<reference evidence="1" key="1">
    <citation type="journal article" date="2019" name="G3 (Bethesda)">
        <title>Genome Assemblies of Two Rare Opportunistic Yeast Pathogens: Diutina rugosa (syn. Candida rugosa) and Trichomonascus ciferrii (syn. Candida ciferrii).</title>
        <authorList>
            <person name="Mixao V."/>
            <person name="Saus E."/>
            <person name="Hansen A.P."/>
            <person name="Lass-Florl C."/>
            <person name="Gabaldon T."/>
        </authorList>
    </citation>
    <scope>NUCLEOTIDE SEQUENCE</scope>
    <source>
        <strain evidence="1">CBS 4856</strain>
    </source>
</reference>
<gene>
    <name evidence="1" type="ORF">TRICI_000435</name>
</gene>
<keyword evidence="2" id="KW-1185">Reference proteome</keyword>
<evidence type="ECO:0000313" key="2">
    <source>
        <dbReference type="Proteomes" id="UP000761534"/>
    </source>
</evidence>
<organism evidence="1 2">
    <name type="scientific">Trichomonascus ciferrii</name>
    <dbReference type="NCBI Taxonomy" id="44093"/>
    <lineage>
        <taxon>Eukaryota</taxon>
        <taxon>Fungi</taxon>
        <taxon>Dikarya</taxon>
        <taxon>Ascomycota</taxon>
        <taxon>Saccharomycotina</taxon>
        <taxon>Dipodascomycetes</taxon>
        <taxon>Dipodascales</taxon>
        <taxon>Trichomonascaceae</taxon>
        <taxon>Trichomonascus</taxon>
        <taxon>Trichomonascus ciferrii complex</taxon>
    </lineage>
</organism>
<accession>A0A642VDE9</accession>
<dbReference type="Proteomes" id="UP000761534">
    <property type="component" value="Unassembled WGS sequence"/>
</dbReference>
<protein>
    <submittedName>
        <fullName evidence="1">Uncharacterized protein</fullName>
    </submittedName>
</protein>
<sequence>MFPKTPFLKKLIFNSVDFCQAEPMRVTPPPSLEELELNPFRCDLYFDDSPVCSFPVKTVRINHSAFILEEQVIAFKLFKFPMLETLEFNTQGLENSEARLSDDNIYIVNHSPRSFFSLRVCFPNLRTADCDWIASTPQLHSVQHLHIEICELSKN</sequence>
<name>A0A642VDE9_9ASCO</name>
<evidence type="ECO:0000313" key="1">
    <source>
        <dbReference type="EMBL" id="KAA8917412.1"/>
    </source>
</evidence>
<proteinExistence type="predicted"/>
<dbReference type="AlphaFoldDB" id="A0A642VDE9"/>
<dbReference type="VEuPathDB" id="FungiDB:TRICI_000435"/>
<comment type="caution">
    <text evidence="1">The sequence shown here is derived from an EMBL/GenBank/DDBJ whole genome shotgun (WGS) entry which is preliminary data.</text>
</comment>
<dbReference type="EMBL" id="SWFS01000036">
    <property type="protein sequence ID" value="KAA8917412.1"/>
    <property type="molecule type" value="Genomic_DNA"/>
</dbReference>